<keyword evidence="1" id="KW-0812">Transmembrane</keyword>
<evidence type="ECO:0000313" key="2">
    <source>
        <dbReference type="EMBL" id="SJZ84865.1"/>
    </source>
</evidence>
<evidence type="ECO:0000256" key="1">
    <source>
        <dbReference type="SAM" id="Phobius"/>
    </source>
</evidence>
<reference evidence="3" key="1">
    <citation type="submission" date="2017-02" db="EMBL/GenBank/DDBJ databases">
        <authorList>
            <person name="Varghese N."/>
            <person name="Submissions S."/>
        </authorList>
    </citation>
    <scope>NUCLEOTIDE SEQUENCE [LARGE SCALE GENOMIC DNA]</scope>
    <source>
        <strain evidence="3">DSM 16521</strain>
    </source>
</reference>
<sequence length="159" mass="17234">MSIIDEKGRLFGKINIIDLLVIIGLVTVIAGAGYKFFLAPKALKAQNAEVTVIVPAVRPEEAQSIKTGDQLVTDTAVTDAVVKKVEIKPALTVTTRADGSTLLTTNPYRKDAYVTLEGKVSIGPTAMKFAGQEIRVGKDFWLKSLRYELKGSVLTINTR</sequence>
<dbReference type="AlphaFoldDB" id="A0A1T4P051"/>
<dbReference type="RefSeq" id="WP_078665181.1">
    <property type="nucleotide sequence ID" value="NZ_FUXM01000009.1"/>
</dbReference>
<name>A0A1T4P051_9FIRM</name>
<organism evidence="2 3">
    <name type="scientific">Carboxydocella sporoproducens DSM 16521</name>
    <dbReference type="NCBI Taxonomy" id="1121270"/>
    <lineage>
        <taxon>Bacteria</taxon>
        <taxon>Bacillati</taxon>
        <taxon>Bacillota</taxon>
        <taxon>Clostridia</taxon>
        <taxon>Eubacteriales</taxon>
        <taxon>Clostridiales Family XVI. Incertae Sedis</taxon>
        <taxon>Carboxydocella</taxon>
    </lineage>
</organism>
<gene>
    <name evidence="2" type="ORF">SAMN02745885_01093</name>
</gene>
<protein>
    <recommendedName>
        <fullName evidence="4">DUF4330 domain-containing protein</fullName>
    </recommendedName>
</protein>
<keyword evidence="1" id="KW-0472">Membrane</keyword>
<feature type="transmembrane region" description="Helical" evidence="1">
    <location>
        <begin position="16"/>
        <end position="37"/>
    </location>
</feature>
<evidence type="ECO:0000313" key="3">
    <source>
        <dbReference type="Proteomes" id="UP000189933"/>
    </source>
</evidence>
<dbReference type="OrthoDB" id="1723529at2"/>
<proteinExistence type="predicted"/>
<keyword evidence="1" id="KW-1133">Transmembrane helix</keyword>
<dbReference type="Pfam" id="PF14221">
    <property type="entry name" value="DUF4330"/>
    <property type="match status" value="1"/>
</dbReference>
<dbReference type="EMBL" id="FUXM01000009">
    <property type="protein sequence ID" value="SJZ84865.1"/>
    <property type="molecule type" value="Genomic_DNA"/>
</dbReference>
<dbReference type="Proteomes" id="UP000189933">
    <property type="component" value="Unassembled WGS sequence"/>
</dbReference>
<evidence type="ECO:0008006" key="4">
    <source>
        <dbReference type="Google" id="ProtNLM"/>
    </source>
</evidence>
<keyword evidence="3" id="KW-1185">Reference proteome</keyword>
<accession>A0A1T4P051</accession>
<dbReference type="InterPro" id="IPR025480">
    <property type="entry name" value="DUF4330"/>
</dbReference>